<dbReference type="RefSeq" id="WP_306997992.1">
    <property type="nucleotide sequence ID" value="NZ_JAUSUT010000001.1"/>
</dbReference>
<keyword evidence="1" id="KW-0472">Membrane</keyword>
<reference evidence="2 3" key="1">
    <citation type="submission" date="2023-07" db="EMBL/GenBank/DDBJ databases">
        <title>Sequencing the genomes of 1000 actinobacteria strains.</title>
        <authorList>
            <person name="Klenk H.-P."/>
        </authorList>
    </citation>
    <scope>NUCLEOTIDE SEQUENCE [LARGE SCALE GENOMIC DNA]</scope>
    <source>
        <strain evidence="2 3">DSM 45805</strain>
    </source>
</reference>
<evidence type="ECO:0000313" key="2">
    <source>
        <dbReference type="EMBL" id="MDQ0382641.1"/>
    </source>
</evidence>
<dbReference type="Proteomes" id="UP001229651">
    <property type="component" value="Unassembled WGS sequence"/>
</dbReference>
<feature type="transmembrane region" description="Helical" evidence="1">
    <location>
        <begin position="218"/>
        <end position="241"/>
    </location>
</feature>
<organism evidence="2 3">
    <name type="scientific">Amycolatopsis thermophila</name>
    <dbReference type="NCBI Taxonomy" id="206084"/>
    <lineage>
        <taxon>Bacteria</taxon>
        <taxon>Bacillati</taxon>
        <taxon>Actinomycetota</taxon>
        <taxon>Actinomycetes</taxon>
        <taxon>Pseudonocardiales</taxon>
        <taxon>Pseudonocardiaceae</taxon>
        <taxon>Amycolatopsis</taxon>
    </lineage>
</organism>
<feature type="transmembrane region" description="Helical" evidence="1">
    <location>
        <begin position="132"/>
        <end position="156"/>
    </location>
</feature>
<feature type="transmembrane region" description="Helical" evidence="1">
    <location>
        <begin position="253"/>
        <end position="282"/>
    </location>
</feature>
<accession>A0ABU0F6A2</accession>
<name>A0ABU0F6A2_9PSEU</name>
<comment type="caution">
    <text evidence="2">The sequence shown here is derived from an EMBL/GenBank/DDBJ whole genome shotgun (WGS) entry which is preliminary data.</text>
</comment>
<evidence type="ECO:0000313" key="3">
    <source>
        <dbReference type="Proteomes" id="UP001229651"/>
    </source>
</evidence>
<dbReference type="EMBL" id="JAUSUT010000001">
    <property type="protein sequence ID" value="MDQ0382641.1"/>
    <property type="molecule type" value="Genomic_DNA"/>
</dbReference>
<evidence type="ECO:0000256" key="1">
    <source>
        <dbReference type="SAM" id="Phobius"/>
    </source>
</evidence>
<sequence length="322" mass="34938">MWDLLHAWREWLAGQDTAQLRVFGIVVLWWGRLGKTLEFLGGLTVVIDLLGRTRMEAVHTHLRNRRIRLVSTMRRWRTGRRRSARSVPAKLVHPPGLIAFHRIGAIALVVFAEIEYWDVTGSAAAQTLGKLSLVFVGWMLGVGFGEVAYVISLVLLNGLVGMTLHLLASSKAPAITKLTALHVTLRDWRAQLRARWQGEHVPATGPPKPPPPPPGDPAGLRAFVIAGAVVAGFLVFAAAHYEDTSPNNDPTPIFVVVVTIAVGVIIGGLLGAVGYLVCLLLLEGLVVTTLGNLKTRAGLETRLKWIGLTLFAVGFSMDLLSS</sequence>
<proteinExistence type="predicted"/>
<keyword evidence="3" id="KW-1185">Reference proteome</keyword>
<gene>
    <name evidence="2" type="ORF">FB470_006635</name>
</gene>
<keyword evidence="1" id="KW-1133">Transmembrane helix</keyword>
<protein>
    <submittedName>
        <fullName evidence="2">Uncharacterized protein</fullName>
    </submittedName>
</protein>
<keyword evidence="1" id="KW-0812">Transmembrane</keyword>